<feature type="compositionally biased region" description="Low complexity" evidence="3">
    <location>
        <begin position="277"/>
        <end position="288"/>
    </location>
</feature>
<dbReference type="GO" id="GO:1990904">
    <property type="term" value="C:ribonucleoprotein complex"/>
    <property type="evidence" value="ECO:0007669"/>
    <property type="project" value="TreeGrafter"/>
</dbReference>
<dbReference type="SMART" id="SM00360">
    <property type="entry name" value="RRM"/>
    <property type="match status" value="1"/>
</dbReference>
<dbReference type="Gene3D" id="3.30.70.330">
    <property type="match status" value="1"/>
</dbReference>
<dbReference type="Pfam" id="PF02136">
    <property type="entry name" value="NTF2"/>
    <property type="match status" value="1"/>
</dbReference>
<dbReference type="Pfam" id="PF00076">
    <property type="entry name" value="RRM_1"/>
    <property type="match status" value="1"/>
</dbReference>
<dbReference type="PROSITE" id="PS50102">
    <property type="entry name" value="RRM"/>
    <property type="match status" value="1"/>
</dbReference>
<feature type="region of interest" description="Disordered" evidence="3">
    <location>
        <begin position="143"/>
        <end position="166"/>
    </location>
</feature>
<dbReference type="Gene3D" id="3.10.450.50">
    <property type="match status" value="1"/>
</dbReference>
<dbReference type="GO" id="GO:0005829">
    <property type="term" value="C:cytosol"/>
    <property type="evidence" value="ECO:0007669"/>
    <property type="project" value="TreeGrafter"/>
</dbReference>
<gene>
    <name evidence="6" type="ORF">HHK36_007364</name>
</gene>
<feature type="domain" description="RRM" evidence="4">
    <location>
        <begin position="306"/>
        <end position="384"/>
    </location>
</feature>
<dbReference type="InterPro" id="IPR002075">
    <property type="entry name" value="NTF2_dom"/>
</dbReference>
<evidence type="ECO:0000259" key="5">
    <source>
        <dbReference type="PROSITE" id="PS50177"/>
    </source>
</evidence>
<sequence length="493" mass="53237">MAMQTSSPSSAPSAQLVGNAFVEQYYHILHQSPELVFRFYLDSSVLSRPESNGVMTSVTTMQAINDKILSLDSKDYKAEIKTADAQESFKDGVIVLVTGCLTGKDNVRRKFAQSFFLAPQDNGYFVLNDVFRYVEENESLEINPAPVNGNEENTPTAPLTLDPEPTHIPDRPVPELATTSLKEDLNNGEEVCDPSDNEEGSVIEEEVVDPPAHSSQDEIRPVLDSASSTVPEDAPKKSYASILKVVKGNMTPASVYIPTNNIRAAPVNAEQQSLGSAAPAPAPEALAPCSNSDPESSITHEEVEGHSIYIRSLPLNATVAQLEEEFKKFGSIKHNGIQVRSNKHQGFCFGFVEFESLSSMHSAIEDIASLIGLMVPLVLNNLKAWQQLGLTSPPHSLHICCDAIDDAFNIVGSGRGRFSPGRGAFRNDNNFRGRGNFGGGRGYGRNDFGNRGEFSGRARGLTGRSGEGYQRVDQNGGGRGSHQGGMNQAAFSG</sequence>
<reference evidence="6 7" key="1">
    <citation type="submission" date="2020-04" db="EMBL/GenBank/DDBJ databases">
        <title>Plant Genome Project.</title>
        <authorList>
            <person name="Zhang R.-G."/>
        </authorList>
    </citation>
    <scope>NUCLEOTIDE SEQUENCE [LARGE SCALE GENOMIC DNA]</scope>
    <source>
        <strain evidence="6">YNK0</strain>
        <tissue evidence="6">Leaf</tissue>
    </source>
</reference>
<dbReference type="InterPro" id="IPR000504">
    <property type="entry name" value="RRM_dom"/>
</dbReference>
<evidence type="ECO:0000256" key="1">
    <source>
        <dbReference type="ARBA" id="ARBA00022884"/>
    </source>
</evidence>
<dbReference type="CDD" id="cd00590">
    <property type="entry name" value="RRM_SF"/>
    <property type="match status" value="1"/>
</dbReference>
<dbReference type="SUPFAM" id="SSF54928">
    <property type="entry name" value="RNA-binding domain, RBD"/>
    <property type="match status" value="1"/>
</dbReference>
<feature type="region of interest" description="Disordered" evidence="3">
    <location>
        <begin position="273"/>
        <end position="301"/>
    </location>
</feature>
<feature type="domain" description="NTF2" evidence="5">
    <location>
        <begin position="17"/>
        <end position="133"/>
    </location>
</feature>
<evidence type="ECO:0000313" key="7">
    <source>
        <dbReference type="Proteomes" id="UP000655225"/>
    </source>
</evidence>
<evidence type="ECO:0000256" key="2">
    <source>
        <dbReference type="PROSITE-ProRule" id="PRU00176"/>
    </source>
</evidence>
<evidence type="ECO:0000256" key="3">
    <source>
        <dbReference type="SAM" id="MobiDB-lite"/>
    </source>
</evidence>
<dbReference type="Proteomes" id="UP000655225">
    <property type="component" value="Unassembled WGS sequence"/>
</dbReference>
<evidence type="ECO:0000259" key="4">
    <source>
        <dbReference type="PROSITE" id="PS50102"/>
    </source>
</evidence>
<name>A0A834ZJ49_TETSI</name>
<keyword evidence="7" id="KW-1185">Reference proteome</keyword>
<dbReference type="PANTHER" id="PTHR10693">
    <property type="entry name" value="RAS GTPASE-ACTIVATING PROTEIN-BINDING PROTEIN"/>
    <property type="match status" value="1"/>
</dbReference>
<dbReference type="PROSITE" id="PS50177">
    <property type="entry name" value="NTF2_DOMAIN"/>
    <property type="match status" value="1"/>
</dbReference>
<dbReference type="FunFam" id="3.10.450.50:FF:000003">
    <property type="entry name" value="Nuclear transport factor 2 family protein"/>
    <property type="match status" value="1"/>
</dbReference>
<dbReference type="OrthoDB" id="339151at2759"/>
<feature type="region of interest" description="Disordered" evidence="3">
    <location>
        <begin position="436"/>
        <end position="493"/>
    </location>
</feature>
<dbReference type="InterPro" id="IPR018222">
    <property type="entry name" value="Nuclear_transport_factor_2_euk"/>
</dbReference>
<comment type="caution">
    <text evidence="6">The sequence shown here is derived from an EMBL/GenBank/DDBJ whole genome shotgun (WGS) entry which is preliminary data.</text>
</comment>
<dbReference type="PANTHER" id="PTHR10693:SF75">
    <property type="entry name" value="NUCLEAR TRANSPORT FACTOR 2"/>
    <property type="match status" value="1"/>
</dbReference>
<dbReference type="InterPro" id="IPR035979">
    <property type="entry name" value="RBD_domain_sf"/>
</dbReference>
<keyword evidence="1 2" id="KW-0694">RNA-binding</keyword>
<dbReference type="InterPro" id="IPR032710">
    <property type="entry name" value="NTF2-like_dom_sf"/>
</dbReference>
<accession>A0A834ZJ49</accession>
<dbReference type="InterPro" id="IPR012677">
    <property type="entry name" value="Nucleotide-bd_a/b_plait_sf"/>
</dbReference>
<proteinExistence type="predicted"/>
<feature type="region of interest" description="Disordered" evidence="3">
    <location>
        <begin position="207"/>
        <end position="236"/>
    </location>
</feature>
<dbReference type="GO" id="GO:0003729">
    <property type="term" value="F:mRNA binding"/>
    <property type="evidence" value="ECO:0007669"/>
    <property type="project" value="TreeGrafter"/>
</dbReference>
<dbReference type="InterPro" id="IPR039539">
    <property type="entry name" value="Ras_GTPase_bind_prot"/>
</dbReference>
<dbReference type="SUPFAM" id="SSF54427">
    <property type="entry name" value="NTF2-like"/>
    <property type="match status" value="1"/>
</dbReference>
<dbReference type="AlphaFoldDB" id="A0A834ZJ49"/>
<dbReference type="EMBL" id="JABCRI010000004">
    <property type="protein sequence ID" value="KAF8408219.1"/>
    <property type="molecule type" value="Genomic_DNA"/>
</dbReference>
<organism evidence="6 7">
    <name type="scientific">Tetracentron sinense</name>
    <name type="common">Spur-leaf</name>
    <dbReference type="NCBI Taxonomy" id="13715"/>
    <lineage>
        <taxon>Eukaryota</taxon>
        <taxon>Viridiplantae</taxon>
        <taxon>Streptophyta</taxon>
        <taxon>Embryophyta</taxon>
        <taxon>Tracheophyta</taxon>
        <taxon>Spermatophyta</taxon>
        <taxon>Magnoliopsida</taxon>
        <taxon>Trochodendrales</taxon>
        <taxon>Trochodendraceae</taxon>
        <taxon>Tetracentron</taxon>
    </lineage>
</organism>
<evidence type="ECO:0000313" key="6">
    <source>
        <dbReference type="EMBL" id="KAF8408219.1"/>
    </source>
</evidence>
<dbReference type="CDD" id="cd00780">
    <property type="entry name" value="NTF2"/>
    <property type="match status" value="1"/>
</dbReference>
<protein>
    <submittedName>
        <fullName evidence="6">Uncharacterized protein</fullName>
    </submittedName>
</protein>
<dbReference type="OMA" id="ENKVTTQ"/>